<sequence length="170" mass="19677">MPELTTFGEKDVCIPITEFKFDSINPEVEYWSFYILQLDKGQQLFMSHVIQTITNCEYGDLPDEHIRDQFILGLNIQYIQKKIIRNHSLKSVSSDTQKSILMLYVGKTASNTTNNIDSISTIKKPKSKMQCETAEVTVLDKNKKCIRSWKDRHQNPTECRAKFAKCHHSS</sequence>
<dbReference type="EMBL" id="JWZT01005706">
    <property type="protein sequence ID" value="KII60301.1"/>
    <property type="molecule type" value="Genomic_DNA"/>
</dbReference>
<dbReference type="Proteomes" id="UP000031668">
    <property type="component" value="Unassembled WGS sequence"/>
</dbReference>
<name>A0A0C2MEW2_THEKT</name>
<gene>
    <name evidence="1" type="ORF">RF11_15333</name>
</gene>
<organism evidence="1 2">
    <name type="scientific">Thelohanellus kitauei</name>
    <name type="common">Myxosporean</name>
    <dbReference type="NCBI Taxonomy" id="669202"/>
    <lineage>
        <taxon>Eukaryota</taxon>
        <taxon>Metazoa</taxon>
        <taxon>Cnidaria</taxon>
        <taxon>Myxozoa</taxon>
        <taxon>Myxosporea</taxon>
        <taxon>Bivalvulida</taxon>
        <taxon>Platysporina</taxon>
        <taxon>Myxobolidae</taxon>
        <taxon>Thelohanellus</taxon>
    </lineage>
</organism>
<evidence type="ECO:0000313" key="1">
    <source>
        <dbReference type="EMBL" id="KII60301.1"/>
    </source>
</evidence>
<protein>
    <submittedName>
        <fullName evidence="1">Uncharacterized protein</fullName>
    </submittedName>
</protein>
<proteinExistence type="predicted"/>
<dbReference type="AlphaFoldDB" id="A0A0C2MEW2"/>
<accession>A0A0C2MEW2</accession>
<comment type="caution">
    <text evidence="1">The sequence shown here is derived from an EMBL/GenBank/DDBJ whole genome shotgun (WGS) entry which is preliminary data.</text>
</comment>
<keyword evidence="2" id="KW-1185">Reference proteome</keyword>
<reference evidence="1 2" key="1">
    <citation type="journal article" date="2014" name="Genome Biol. Evol.">
        <title>The genome of the myxosporean Thelohanellus kitauei shows adaptations to nutrient acquisition within its fish host.</title>
        <authorList>
            <person name="Yang Y."/>
            <person name="Xiong J."/>
            <person name="Zhou Z."/>
            <person name="Huo F."/>
            <person name="Miao W."/>
            <person name="Ran C."/>
            <person name="Liu Y."/>
            <person name="Zhang J."/>
            <person name="Feng J."/>
            <person name="Wang M."/>
            <person name="Wang M."/>
            <person name="Wang L."/>
            <person name="Yao B."/>
        </authorList>
    </citation>
    <scope>NUCLEOTIDE SEQUENCE [LARGE SCALE GENOMIC DNA]</scope>
    <source>
        <strain evidence="1">Wuqing</strain>
    </source>
</reference>
<evidence type="ECO:0000313" key="2">
    <source>
        <dbReference type="Proteomes" id="UP000031668"/>
    </source>
</evidence>